<dbReference type="Proteomes" id="UP000216998">
    <property type="component" value="Unassembled WGS sequence"/>
</dbReference>
<comment type="caution">
    <text evidence="1">The sequence shown here is derived from an EMBL/GenBank/DDBJ whole genome shotgun (WGS) entry which is preliminary data.</text>
</comment>
<dbReference type="RefSeq" id="WP_094457594.1">
    <property type="nucleotide sequence ID" value="NZ_NOXU01000031.1"/>
</dbReference>
<name>A0A255YTP4_9PROT</name>
<reference evidence="1 2" key="1">
    <citation type="submission" date="2017-07" db="EMBL/GenBank/DDBJ databases">
        <title>Niveispirillum cyanobacteriorum sp. nov., isolated from cyanobacterial aggregates in a eutrophic lake.</title>
        <authorList>
            <person name="Cai H."/>
        </authorList>
    </citation>
    <scope>NUCLEOTIDE SEQUENCE [LARGE SCALE GENOMIC DNA]</scope>
    <source>
        <strain evidence="2">TH1-14</strain>
    </source>
</reference>
<sequence>MTHHPKEWLDDWLQTDMSGDQEGIADFIAGLTGGPCPERRVGNLYAASIAAEGLLLENIMQDDWPPVLVPASMALTGLMRVR</sequence>
<protein>
    <submittedName>
        <fullName evidence="1">Uncharacterized protein</fullName>
    </submittedName>
</protein>
<keyword evidence="2" id="KW-1185">Reference proteome</keyword>
<proteinExistence type="predicted"/>
<dbReference type="OrthoDB" id="7361590at2"/>
<evidence type="ECO:0000313" key="1">
    <source>
        <dbReference type="EMBL" id="OYQ32559.1"/>
    </source>
</evidence>
<organism evidence="1 2">
    <name type="scientific">Niveispirillum lacus</name>
    <dbReference type="NCBI Taxonomy" id="1981099"/>
    <lineage>
        <taxon>Bacteria</taxon>
        <taxon>Pseudomonadati</taxon>
        <taxon>Pseudomonadota</taxon>
        <taxon>Alphaproteobacteria</taxon>
        <taxon>Rhodospirillales</taxon>
        <taxon>Azospirillaceae</taxon>
        <taxon>Niveispirillum</taxon>
    </lineage>
</organism>
<evidence type="ECO:0000313" key="2">
    <source>
        <dbReference type="Proteomes" id="UP000216998"/>
    </source>
</evidence>
<dbReference type="AlphaFoldDB" id="A0A255YTP4"/>
<accession>A0A255YTP4</accession>
<dbReference type="EMBL" id="NOXU01000031">
    <property type="protein sequence ID" value="OYQ32559.1"/>
    <property type="molecule type" value="Genomic_DNA"/>
</dbReference>
<gene>
    <name evidence="1" type="ORF">CHU95_17405</name>
</gene>